<dbReference type="GO" id="GO:0048476">
    <property type="term" value="C:Holliday junction resolvase complex"/>
    <property type="evidence" value="ECO:0007669"/>
    <property type="project" value="UniProtKB-UniRule"/>
</dbReference>
<dbReference type="SUPFAM" id="SSF52980">
    <property type="entry name" value="Restriction endonuclease-like"/>
    <property type="match status" value="1"/>
</dbReference>
<evidence type="ECO:0000256" key="9">
    <source>
        <dbReference type="ARBA" id="ARBA00022842"/>
    </source>
</evidence>
<dbReference type="GO" id="GO:0003677">
    <property type="term" value="F:DNA binding"/>
    <property type="evidence" value="ECO:0007669"/>
    <property type="project" value="UniProtKB-UniRule"/>
</dbReference>
<dbReference type="InterPro" id="IPR027421">
    <property type="entry name" value="DNA_pol_lamdba_lyase_dom_sf"/>
</dbReference>
<dbReference type="GO" id="GO:0031573">
    <property type="term" value="P:mitotic intra-S DNA damage checkpoint signaling"/>
    <property type="evidence" value="ECO:0007669"/>
    <property type="project" value="TreeGrafter"/>
</dbReference>
<proteinExistence type="inferred from homology"/>
<evidence type="ECO:0000256" key="1">
    <source>
        <dbReference type="ARBA" id="ARBA00001946"/>
    </source>
</evidence>
<dbReference type="InterPro" id="IPR006166">
    <property type="entry name" value="ERCC4_domain"/>
</dbReference>
<dbReference type="Pfam" id="PF21136">
    <property type="entry name" value="WHD_MUS81"/>
    <property type="match status" value="1"/>
</dbReference>
<keyword evidence="6 13" id="KW-0255">Endonuclease</keyword>
<dbReference type="CDD" id="cd21036">
    <property type="entry name" value="WH_MUS81"/>
    <property type="match status" value="1"/>
</dbReference>
<gene>
    <name evidence="16" type="ORF">TTEB3V08_LOCUS2678</name>
</gene>
<dbReference type="InterPro" id="IPR042530">
    <property type="entry name" value="EME1/EME2_C"/>
</dbReference>
<keyword evidence="5 13" id="KW-0479">Metal-binding</keyword>
<dbReference type="Pfam" id="PF14716">
    <property type="entry name" value="HHH_8"/>
    <property type="match status" value="1"/>
</dbReference>
<evidence type="ECO:0000256" key="4">
    <source>
        <dbReference type="ARBA" id="ARBA00022722"/>
    </source>
</evidence>
<dbReference type="Gene3D" id="1.10.150.670">
    <property type="entry name" value="Crossover junction endonuclease EME1, DNA-binding domain"/>
    <property type="match status" value="1"/>
</dbReference>
<evidence type="ECO:0000256" key="11">
    <source>
        <dbReference type="ARBA" id="ARBA00023204"/>
    </source>
</evidence>
<evidence type="ECO:0000313" key="16">
    <source>
        <dbReference type="EMBL" id="CAD7454576.1"/>
    </source>
</evidence>
<dbReference type="GO" id="GO:0006308">
    <property type="term" value="P:DNA catabolic process"/>
    <property type="evidence" value="ECO:0007669"/>
    <property type="project" value="UniProtKB-UniRule"/>
</dbReference>
<protein>
    <recommendedName>
        <fullName evidence="13">Crossover junction endonuclease MUS81</fullName>
        <ecNumber evidence="13">3.1.22.-</ecNumber>
    </recommendedName>
</protein>
<reference evidence="16" key="1">
    <citation type="submission" date="2020-11" db="EMBL/GenBank/DDBJ databases">
        <authorList>
            <person name="Tran Van P."/>
        </authorList>
    </citation>
    <scope>NUCLEOTIDE SEQUENCE</scope>
</reference>
<dbReference type="GO" id="GO:0000727">
    <property type="term" value="P:double-strand break repair via break-induced replication"/>
    <property type="evidence" value="ECO:0007669"/>
    <property type="project" value="UniProtKB-UniRule"/>
</dbReference>
<evidence type="ECO:0000256" key="5">
    <source>
        <dbReference type="ARBA" id="ARBA00022723"/>
    </source>
</evidence>
<dbReference type="FunFam" id="1.10.10.10:FF:000307">
    <property type="entry name" value="Crossover junction endonuclease MUS81"/>
    <property type="match status" value="1"/>
</dbReference>
<keyword evidence="8 13" id="KW-0378">Hydrolase</keyword>
<keyword evidence="12 13" id="KW-0539">Nucleus</keyword>
<dbReference type="PANTHER" id="PTHR13451:SF0">
    <property type="entry name" value="CROSSOVER JUNCTION ENDONUCLEASE MUS81"/>
    <property type="match status" value="1"/>
</dbReference>
<dbReference type="InterPro" id="IPR011335">
    <property type="entry name" value="Restrct_endonuc-II-like"/>
</dbReference>
<dbReference type="InterPro" id="IPR033309">
    <property type="entry name" value="Mus81"/>
</dbReference>
<dbReference type="GO" id="GO:0008821">
    <property type="term" value="F:crossover junction DNA endonuclease activity"/>
    <property type="evidence" value="ECO:0007669"/>
    <property type="project" value="UniProtKB-UniRule"/>
</dbReference>
<dbReference type="FunFam" id="1.10.150.110:FF:000001">
    <property type="entry name" value="Putative Crossover junction endonuclease MUS81"/>
    <property type="match status" value="1"/>
</dbReference>
<comment type="subunit">
    <text evidence="13">Interacts with EME1.</text>
</comment>
<dbReference type="GO" id="GO:0046872">
    <property type="term" value="F:metal ion binding"/>
    <property type="evidence" value="ECO:0007669"/>
    <property type="project" value="UniProtKB-UniRule"/>
</dbReference>
<dbReference type="FunFam" id="3.40.50.10130:FF:000003">
    <property type="entry name" value="Crossover junction endonuclease MUS81"/>
    <property type="match status" value="1"/>
</dbReference>
<dbReference type="AlphaFoldDB" id="A0A7R9IBG3"/>
<dbReference type="InterPro" id="IPR036388">
    <property type="entry name" value="WH-like_DNA-bd_sf"/>
</dbReference>
<comment type="cofactor">
    <cofactor evidence="1 13">
        <name>Mg(2+)</name>
        <dbReference type="ChEBI" id="CHEBI:18420"/>
    </cofactor>
</comment>
<keyword evidence="11 13" id="KW-0234">DNA repair</keyword>
<dbReference type="CDD" id="cd20074">
    <property type="entry name" value="XPF_nuclease_Mus81"/>
    <property type="match status" value="1"/>
</dbReference>
<dbReference type="EMBL" id="OE000646">
    <property type="protein sequence ID" value="CAD7454576.1"/>
    <property type="molecule type" value="Genomic_DNA"/>
</dbReference>
<comment type="similarity">
    <text evidence="3 13">Belongs to the XPF family.</text>
</comment>
<dbReference type="GO" id="GO:0005634">
    <property type="term" value="C:nucleus"/>
    <property type="evidence" value="ECO:0007669"/>
    <property type="project" value="UniProtKB-SubCell"/>
</dbReference>
<dbReference type="InterPro" id="IPR047417">
    <property type="entry name" value="WHD_MUS81"/>
</dbReference>
<evidence type="ECO:0000256" key="7">
    <source>
        <dbReference type="ARBA" id="ARBA00022763"/>
    </source>
</evidence>
<keyword evidence="10 13" id="KW-0233">DNA recombination</keyword>
<keyword evidence="7 13" id="KW-0227">DNA damage</keyword>
<evidence type="ECO:0000256" key="8">
    <source>
        <dbReference type="ARBA" id="ARBA00022801"/>
    </source>
</evidence>
<dbReference type="Gene3D" id="1.10.10.10">
    <property type="entry name" value="Winged helix-like DNA-binding domain superfamily/Winged helix DNA-binding domain"/>
    <property type="match status" value="1"/>
</dbReference>
<comment type="function">
    <text evidence="13">Interacts with EME1 to form a DNA structure-specific endonuclease with substrate preference for branched DNA structures with a 5'-end at the branch nick. Typical substrates include 3'-flap structures, D-loops, replication forks and nicked Holliday junctions. May be required in mitosis for the processing of stalled or collapsed replication fork intermediates. May be required in meiosis for the repair of meiosis-specific double strand breaks subsequent to single-end invasion (SEI).</text>
</comment>
<dbReference type="GO" id="GO:0031297">
    <property type="term" value="P:replication fork processing"/>
    <property type="evidence" value="ECO:0007669"/>
    <property type="project" value="UniProtKB-ARBA"/>
</dbReference>
<dbReference type="EC" id="3.1.22.-" evidence="13"/>
<feature type="region of interest" description="Disordered" evidence="14">
    <location>
        <begin position="135"/>
        <end position="180"/>
    </location>
</feature>
<keyword evidence="9 13" id="KW-0460">Magnesium</keyword>
<feature type="domain" description="ERCC4" evidence="15">
    <location>
        <begin position="345"/>
        <end position="445"/>
    </location>
</feature>
<keyword evidence="4 13" id="KW-0540">Nuclease</keyword>
<evidence type="ECO:0000256" key="10">
    <source>
        <dbReference type="ARBA" id="ARBA00023172"/>
    </source>
</evidence>
<sequence>MVVPRRWLDYFHPSPISSFKPFVKKIIDSFDSNEATSIKVAQELLSDPKIAVRKRVSVKNKCPNPLFEKWLSEWKEEASEKGSDMQYCFGKALVSLKKYPLRLKSGKECGILQNFGNRLCIMLDRKLAGYQKNHPEIDLDNHSTSNDKLQYDSKYCEPQTKTKKDKKRKDDKTPQPHSKIRQSRIYVPVFRSGAYALLITLLNKSNGLGFMTKSELHKEAQPLSDSSFTTPLPGSNYTAWSSMSILVKKGLVSRCGNPARFSLTKDGEKMAHDLLIVGIKNHDLKSGDSNTNKDCRRKAKNKLSPMPLKKHKSIIEPTTTNVQKTSFNAETDETVIFSPGSFEVILLVDTQETSASSKGLHNDPTFSELTNFQIKFEVRHLKVGDFVWVCRNHNTNMEMVLPYIIERKRMDDLSKSIKDGRFHEQKFRLKQCGVQNLIYLVESHGNNQHTGLPLATLQQAIVNTQVVDGFMVKQTSNHRESMSYLATLTKLLSNSFNNKTLVSCHKQDIPPFNITDDIVSLITFTEFSKLSGKTRNYKVKEMFVKHLLQLRGLSVEKALAIVEKYGSPQTLLQAYEKGDGEKLLAGISHGSLNRLLGPVISKAIHQLYTNSVLTQPLVSFLRTCTGHATHPLYCLDRSTVHVVEAVRDECTSIHSAKENSASIGSRDGHYPSNFACTNGKPLFLPLDKARQQAICLTLSTITIPPTATLALPGLPHVPPQLTFPEHPSVPPRLTLPEHPSVPPRLTLPEHPSVPPRLTLPEHTRRPFPYPCVSDHDVTTVGTSTT</sequence>
<dbReference type="Pfam" id="PF02732">
    <property type="entry name" value="ERCC4"/>
    <property type="match status" value="1"/>
</dbReference>
<dbReference type="Pfam" id="PF21292">
    <property type="entry name" value="EME1-MUS81_C"/>
    <property type="match status" value="1"/>
</dbReference>
<dbReference type="GO" id="GO:0000712">
    <property type="term" value="P:resolution of meiotic recombination intermediates"/>
    <property type="evidence" value="ECO:0007669"/>
    <property type="project" value="TreeGrafter"/>
</dbReference>
<feature type="region of interest" description="Disordered" evidence="14">
    <location>
        <begin position="721"/>
        <end position="785"/>
    </location>
</feature>
<name>A0A7R9IBG3_9NEOP</name>
<dbReference type="PANTHER" id="PTHR13451">
    <property type="entry name" value="CLASS II CROSSOVER JUNCTION ENDONUCLEASE MUS81"/>
    <property type="match status" value="1"/>
</dbReference>
<dbReference type="InterPro" id="IPR047416">
    <property type="entry name" value="XPF_nuclease_Mus81"/>
</dbReference>
<evidence type="ECO:0000256" key="13">
    <source>
        <dbReference type="RuleBase" id="RU369042"/>
    </source>
</evidence>
<evidence type="ECO:0000256" key="2">
    <source>
        <dbReference type="ARBA" id="ARBA00004123"/>
    </source>
</evidence>
<dbReference type="GO" id="GO:0048257">
    <property type="term" value="F:3'-flap endonuclease activity"/>
    <property type="evidence" value="ECO:0007669"/>
    <property type="project" value="TreeGrafter"/>
</dbReference>
<accession>A0A7R9IBG3</accession>
<dbReference type="SUPFAM" id="SSF47802">
    <property type="entry name" value="DNA polymerase beta, N-terminal domain-like"/>
    <property type="match status" value="1"/>
</dbReference>
<comment type="subcellular location">
    <subcellularLocation>
        <location evidence="2 13">Nucleus</location>
    </subcellularLocation>
</comment>
<evidence type="ECO:0000256" key="6">
    <source>
        <dbReference type="ARBA" id="ARBA00022759"/>
    </source>
</evidence>
<evidence type="ECO:0000259" key="15">
    <source>
        <dbReference type="SMART" id="SM00891"/>
    </source>
</evidence>
<dbReference type="SMART" id="SM00891">
    <property type="entry name" value="ERCC4"/>
    <property type="match status" value="1"/>
</dbReference>
<organism evidence="16">
    <name type="scientific">Timema tahoe</name>
    <dbReference type="NCBI Taxonomy" id="61484"/>
    <lineage>
        <taxon>Eukaryota</taxon>
        <taxon>Metazoa</taxon>
        <taxon>Ecdysozoa</taxon>
        <taxon>Arthropoda</taxon>
        <taxon>Hexapoda</taxon>
        <taxon>Insecta</taxon>
        <taxon>Pterygota</taxon>
        <taxon>Neoptera</taxon>
        <taxon>Polyneoptera</taxon>
        <taxon>Phasmatodea</taxon>
        <taxon>Timematodea</taxon>
        <taxon>Timematoidea</taxon>
        <taxon>Timematidae</taxon>
        <taxon>Timema</taxon>
    </lineage>
</organism>
<dbReference type="Gene3D" id="1.10.150.110">
    <property type="entry name" value="DNA polymerase beta, N-terminal domain-like"/>
    <property type="match status" value="1"/>
</dbReference>
<evidence type="ECO:0000256" key="3">
    <source>
        <dbReference type="ARBA" id="ARBA00010015"/>
    </source>
</evidence>
<dbReference type="InterPro" id="IPR010996">
    <property type="entry name" value="HHH_MUS81"/>
</dbReference>
<evidence type="ECO:0000256" key="12">
    <source>
        <dbReference type="ARBA" id="ARBA00023242"/>
    </source>
</evidence>
<dbReference type="Gene3D" id="3.40.50.10130">
    <property type="match status" value="1"/>
</dbReference>
<evidence type="ECO:0000256" key="14">
    <source>
        <dbReference type="SAM" id="MobiDB-lite"/>
    </source>
</evidence>